<evidence type="ECO:0000313" key="1">
    <source>
        <dbReference type="EMBL" id="MQW35662.1"/>
    </source>
</evidence>
<reference evidence="1 2" key="1">
    <citation type="journal article" date="2013" name="Genome Biol.">
        <title>Comparative genomics of the core and accessory genomes of 48 Sinorhizobium strains comprising five genospecies.</title>
        <authorList>
            <person name="Sugawara M."/>
            <person name="Epstein B."/>
            <person name="Badgley B.D."/>
            <person name="Unno T."/>
            <person name="Xu L."/>
            <person name="Reese J."/>
            <person name="Gyaneshwar P."/>
            <person name="Denny R."/>
            <person name="Mudge J."/>
            <person name="Bharti A.K."/>
            <person name="Farmer A.D."/>
            <person name="May G.D."/>
            <person name="Woodward J.E."/>
            <person name="Medigue C."/>
            <person name="Vallenet D."/>
            <person name="Lajus A."/>
            <person name="Rouy Z."/>
            <person name="Martinez-Vaz B."/>
            <person name="Tiffin P."/>
            <person name="Young N.D."/>
            <person name="Sadowsky M.J."/>
        </authorList>
    </citation>
    <scope>NUCLEOTIDE SEQUENCE [LARGE SCALE GENOMIC DNA]</scope>
    <source>
        <strain evidence="1 2">N6B1</strain>
    </source>
</reference>
<organism evidence="1 2">
    <name type="scientific">Rhizobium meliloti</name>
    <name type="common">Ensifer meliloti</name>
    <name type="synonym">Sinorhizobium meliloti</name>
    <dbReference type="NCBI Taxonomy" id="382"/>
    <lineage>
        <taxon>Bacteria</taxon>
        <taxon>Pseudomonadati</taxon>
        <taxon>Pseudomonadota</taxon>
        <taxon>Alphaproteobacteria</taxon>
        <taxon>Hyphomicrobiales</taxon>
        <taxon>Rhizobiaceae</taxon>
        <taxon>Sinorhizobium/Ensifer group</taxon>
        <taxon>Sinorhizobium</taxon>
    </lineage>
</organism>
<accession>A0A222IS01</accession>
<name>A0A222IS01_RHIML</name>
<sequence length="142" mass="16737">MRKASSMSSAAPVINRHFLNKEESFMYDREANFPMEDTRNEARIEFTEKGMQHLSSRRCEIIKLSRSSALIGILTQFQLPQNFYLDIPSARIPLIGCLLRRVHANNIIEARFLRLLSERDLNRIFVYSTHPNHRNRTLDIYR</sequence>
<proteinExistence type="predicted"/>
<evidence type="ECO:0008006" key="3">
    <source>
        <dbReference type="Google" id="ProtNLM"/>
    </source>
</evidence>
<gene>
    <name evidence="1" type="ORF">GHK53_23575</name>
</gene>
<protein>
    <recommendedName>
        <fullName evidence="3">PilZ domain-containing protein</fullName>
    </recommendedName>
</protein>
<comment type="caution">
    <text evidence="1">The sequence shown here is derived from an EMBL/GenBank/DDBJ whole genome shotgun (WGS) entry which is preliminary data.</text>
</comment>
<dbReference type="AlphaFoldDB" id="A0A222IS01"/>
<evidence type="ECO:0000313" key="2">
    <source>
        <dbReference type="Proteomes" id="UP000429484"/>
    </source>
</evidence>
<dbReference type="Proteomes" id="UP000429484">
    <property type="component" value="Unassembled WGS sequence"/>
</dbReference>
<dbReference type="EMBL" id="WISR01000194">
    <property type="protein sequence ID" value="MQW35662.1"/>
    <property type="molecule type" value="Genomic_DNA"/>
</dbReference>